<dbReference type="PROSITE" id="PS50977">
    <property type="entry name" value="HTH_TETR_2"/>
    <property type="match status" value="1"/>
</dbReference>
<accession>A0A542DZI7</accession>
<dbReference type="OrthoDB" id="8688418at2"/>
<keyword evidence="8" id="KW-1185">Reference proteome</keyword>
<dbReference type="InterPro" id="IPR001647">
    <property type="entry name" value="HTH_TetR"/>
</dbReference>
<evidence type="ECO:0000313" key="7">
    <source>
        <dbReference type="EMBL" id="TQJ08497.1"/>
    </source>
</evidence>
<comment type="caution">
    <text evidence="7">The sequence shown here is derived from an EMBL/GenBank/DDBJ whole genome shotgun (WGS) entry which is preliminary data.</text>
</comment>
<proteinExistence type="predicted"/>
<evidence type="ECO:0000256" key="5">
    <source>
        <dbReference type="SAM" id="MobiDB-lite"/>
    </source>
</evidence>
<evidence type="ECO:0000256" key="2">
    <source>
        <dbReference type="ARBA" id="ARBA00023125"/>
    </source>
</evidence>
<dbReference type="SUPFAM" id="SSF46689">
    <property type="entry name" value="Homeodomain-like"/>
    <property type="match status" value="1"/>
</dbReference>
<gene>
    <name evidence="7" type="ORF">FB458_1587</name>
</gene>
<feature type="domain" description="HTH tetR-type" evidence="6">
    <location>
        <begin position="20"/>
        <end position="80"/>
    </location>
</feature>
<evidence type="ECO:0000313" key="8">
    <source>
        <dbReference type="Proteomes" id="UP000317893"/>
    </source>
</evidence>
<dbReference type="PANTHER" id="PTHR30055">
    <property type="entry name" value="HTH-TYPE TRANSCRIPTIONAL REGULATOR RUTR"/>
    <property type="match status" value="1"/>
</dbReference>
<evidence type="ECO:0000256" key="1">
    <source>
        <dbReference type="ARBA" id="ARBA00023015"/>
    </source>
</evidence>
<dbReference type="GO" id="GO:0003700">
    <property type="term" value="F:DNA-binding transcription factor activity"/>
    <property type="evidence" value="ECO:0007669"/>
    <property type="project" value="TreeGrafter"/>
</dbReference>
<dbReference type="Proteomes" id="UP000317893">
    <property type="component" value="Unassembled WGS sequence"/>
</dbReference>
<evidence type="ECO:0000256" key="4">
    <source>
        <dbReference type="PROSITE-ProRule" id="PRU00335"/>
    </source>
</evidence>
<keyword evidence="3" id="KW-0804">Transcription</keyword>
<reference evidence="7 8" key="1">
    <citation type="submission" date="2019-06" db="EMBL/GenBank/DDBJ databases">
        <title>Sequencing the genomes of 1000 actinobacteria strains.</title>
        <authorList>
            <person name="Klenk H.-P."/>
        </authorList>
    </citation>
    <scope>NUCLEOTIDE SEQUENCE [LARGE SCALE GENOMIC DNA]</scope>
    <source>
        <strain evidence="7 8">DSM 18607</strain>
    </source>
</reference>
<keyword evidence="1" id="KW-0805">Transcription regulation</keyword>
<organism evidence="7 8">
    <name type="scientific">Lapillicoccus jejuensis</name>
    <dbReference type="NCBI Taxonomy" id="402171"/>
    <lineage>
        <taxon>Bacteria</taxon>
        <taxon>Bacillati</taxon>
        <taxon>Actinomycetota</taxon>
        <taxon>Actinomycetes</taxon>
        <taxon>Micrococcales</taxon>
        <taxon>Intrasporangiaceae</taxon>
        <taxon>Lapillicoccus</taxon>
    </lineage>
</organism>
<dbReference type="Gene3D" id="1.10.357.10">
    <property type="entry name" value="Tetracycline Repressor, domain 2"/>
    <property type="match status" value="1"/>
</dbReference>
<dbReference type="RefSeq" id="WP_141848011.1">
    <property type="nucleotide sequence ID" value="NZ_BAAAPR010000004.1"/>
</dbReference>
<dbReference type="AlphaFoldDB" id="A0A542DZI7"/>
<dbReference type="PANTHER" id="PTHR30055:SF238">
    <property type="entry name" value="MYCOFACTOCIN BIOSYNTHESIS TRANSCRIPTIONAL REGULATOR MFTR-RELATED"/>
    <property type="match status" value="1"/>
</dbReference>
<dbReference type="GO" id="GO:0000976">
    <property type="term" value="F:transcription cis-regulatory region binding"/>
    <property type="evidence" value="ECO:0007669"/>
    <property type="project" value="TreeGrafter"/>
</dbReference>
<evidence type="ECO:0000256" key="3">
    <source>
        <dbReference type="ARBA" id="ARBA00023163"/>
    </source>
</evidence>
<protein>
    <submittedName>
        <fullName evidence="7">TetR family transcriptional regulator</fullName>
    </submittedName>
</protein>
<dbReference type="InterPro" id="IPR050109">
    <property type="entry name" value="HTH-type_TetR-like_transc_reg"/>
</dbReference>
<feature type="region of interest" description="Disordered" evidence="5">
    <location>
        <begin position="1"/>
        <end position="20"/>
    </location>
</feature>
<keyword evidence="2 4" id="KW-0238">DNA-binding</keyword>
<sequence>MTISATSAGPAPGLREQKRTATRAALARATLRLAAEHGWSTVTIEQICDEVGVSRRTFFNYFPSREDALLDRDGRGLPEALAEPFVTAGADAPRGPSGLSAGLVDDLVDVMGAMAERLPDRDLFEDLQRAIDKDPRVLVVLRDVGQRSMDDLAALVARREGVPADDPRVQAVSGLVAVLGHRSILDHVEGRTTRSFREVLQGHVDLARALLTG</sequence>
<dbReference type="EMBL" id="VFMN01000001">
    <property type="protein sequence ID" value="TQJ08497.1"/>
    <property type="molecule type" value="Genomic_DNA"/>
</dbReference>
<evidence type="ECO:0000259" key="6">
    <source>
        <dbReference type="PROSITE" id="PS50977"/>
    </source>
</evidence>
<feature type="DNA-binding region" description="H-T-H motif" evidence="4">
    <location>
        <begin position="43"/>
        <end position="62"/>
    </location>
</feature>
<dbReference type="Pfam" id="PF00440">
    <property type="entry name" value="TetR_N"/>
    <property type="match status" value="1"/>
</dbReference>
<name>A0A542DZI7_9MICO</name>
<dbReference type="InterPro" id="IPR009057">
    <property type="entry name" value="Homeodomain-like_sf"/>
</dbReference>